<dbReference type="EMBL" id="CAJPWZ010002222">
    <property type="protein sequence ID" value="CAG2234033.1"/>
    <property type="molecule type" value="Genomic_DNA"/>
</dbReference>
<dbReference type="Pfam" id="PF13359">
    <property type="entry name" value="DDE_Tnp_4"/>
    <property type="match status" value="1"/>
</dbReference>
<evidence type="ECO:0000256" key="2">
    <source>
        <dbReference type="ARBA" id="ARBA00022723"/>
    </source>
</evidence>
<dbReference type="PANTHER" id="PTHR23080">
    <property type="entry name" value="THAP DOMAIN PROTEIN"/>
    <property type="match status" value="1"/>
</dbReference>
<evidence type="ECO:0000259" key="5">
    <source>
        <dbReference type="Pfam" id="PF13359"/>
    </source>
</evidence>
<evidence type="ECO:0000256" key="4">
    <source>
        <dbReference type="SAM" id="MobiDB-lite"/>
    </source>
</evidence>
<dbReference type="Proteomes" id="UP000683360">
    <property type="component" value="Unassembled WGS sequence"/>
</dbReference>
<feature type="domain" description="DDE Tnp4" evidence="5">
    <location>
        <begin position="100"/>
        <end position="165"/>
    </location>
</feature>
<reference evidence="6" key="1">
    <citation type="submission" date="2021-03" db="EMBL/GenBank/DDBJ databases">
        <authorList>
            <person name="Bekaert M."/>
        </authorList>
    </citation>
    <scope>NUCLEOTIDE SEQUENCE</scope>
</reference>
<keyword evidence="3" id="KW-0175">Coiled coil</keyword>
<protein>
    <recommendedName>
        <fullName evidence="5">DDE Tnp4 domain-containing protein</fullName>
    </recommendedName>
</protein>
<dbReference type="GO" id="GO:0046872">
    <property type="term" value="F:metal ion binding"/>
    <property type="evidence" value="ECO:0007669"/>
    <property type="project" value="UniProtKB-KW"/>
</dbReference>
<keyword evidence="7" id="KW-1185">Reference proteome</keyword>
<keyword evidence="2" id="KW-0479">Metal-binding</keyword>
<evidence type="ECO:0000256" key="1">
    <source>
        <dbReference type="ARBA" id="ARBA00001968"/>
    </source>
</evidence>
<gene>
    <name evidence="6" type="ORF">MEDL_46625</name>
</gene>
<comment type="caution">
    <text evidence="6">The sequence shown here is derived from an EMBL/GenBank/DDBJ whole genome shotgun (WGS) entry which is preliminary data.</text>
</comment>
<name>A0A8S3TRJ3_MYTED</name>
<evidence type="ECO:0000313" key="6">
    <source>
        <dbReference type="EMBL" id="CAG2234033.1"/>
    </source>
</evidence>
<feature type="compositionally biased region" description="Polar residues" evidence="4">
    <location>
        <begin position="1"/>
        <end position="12"/>
    </location>
</feature>
<evidence type="ECO:0000256" key="3">
    <source>
        <dbReference type="SAM" id="Coils"/>
    </source>
</evidence>
<proteinExistence type="predicted"/>
<feature type="region of interest" description="Disordered" evidence="4">
    <location>
        <begin position="1"/>
        <end position="22"/>
    </location>
</feature>
<sequence length="171" mass="19570">MQSQPYLPTTTTKLEHQETPRTQNCQRYETDNNQLRKQVKLLQVELHATKEENKVLNEKFDNKDELLKDKLVEKLTKSNSNVECFLGLPSATLNMPPFTRPCKHGKGRCLTAKEIKELKSIASLRIHVERSIQRLKSYKFLSGVMPINSLSVANQALKVAGFFCNLMKPLV</sequence>
<dbReference type="InterPro" id="IPR027806">
    <property type="entry name" value="HARBI1_dom"/>
</dbReference>
<evidence type="ECO:0000313" key="7">
    <source>
        <dbReference type="Proteomes" id="UP000683360"/>
    </source>
</evidence>
<accession>A0A8S3TRJ3</accession>
<dbReference type="AlphaFoldDB" id="A0A8S3TRJ3"/>
<feature type="coiled-coil region" evidence="3">
    <location>
        <begin position="25"/>
        <end position="59"/>
    </location>
</feature>
<comment type="cofactor">
    <cofactor evidence="1">
        <name>a divalent metal cation</name>
        <dbReference type="ChEBI" id="CHEBI:60240"/>
    </cofactor>
</comment>
<organism evidence="6 7">
    <name type="scientific">Mytilus edulis</name>
    <name type="common">Blue mussel</name>
    <dbReference type="NCBI Taxonomy" id="6550"/>
    <lineage>
        <taxon>Eukaryota</taxon>
        <taxon>Metazoa</taxon>
        <taxon>Spiralia</taxon>
        <taxon>Lophotrochozoa</taxon>
        <taxon>Mollusca</taxon>
        <taxon>Bivalvia</taxon>
        <taxon>Autobranchia</taxon>
        <taxon>Pteriomorphia</taxon>
        <taxon>Mytilida</taxon>
        <taxon>Mytiloidea</taxon>
        <taxon>Mytilidae</taxon>
        <taxon>Mytilinae</taxon>
        <taxon>Mytilus</taxon>
    </lineage>
</organism>